<feature type="transmembrane region" description="Helical" evidence="2">
    <location>
        <begin position="40"/>
        <end position="64"/>
    </location>
</feature>
<gene>
    <name evidence="3" type="ORF">DICPUDRAFT_81556</name>
</gene>
<feature type="transmembrane region" description="Helical" evidence="2">
    <location>
        <begin position="178"/>
        <end position="198"/>
    </location>
</feature>
<evidence type="ECO:0000256" key="2">
    <source>
        <dbReference type="SAM" id="Phobius"/>
    </source>
</evidence>
<dbReference type="FunCoup" id="F0ZTV1">
    <property type="interactions" value="937"/>
</dbReference>
<dbReference type="AlphaFoldDB" id="F0ZTV1"/>
<feature type="compositionally biased region" description="Low complexity" evidence="1">
    <location>
        <begin position="587"/>
        <end position="596"/>
    </location>
</feature>
<sequence>MSTIFNFTSSKSPPYNSYNNNNNNNNNNDSMFRYNQGNEITSILFLSLISVFVFILSITLLNFIKSLLLYNELNEFKYKIKKYFLKYIEKIFFCFGILVMLWYIAESLNLINLVESIFDENILTSKIKINNNNGELINKQVDEIIIATTTTKTTKVSKFENDYISIETKLNKNKFLNLSVQIIITLFIYYFQTLYYWIFQLIILNKTSLSDKHTNNTNKLFNIITPLNLIINHYNKSFSIINDKNYSLSNSNNNNNKNNPNNIKKYIFKFQNEYIEPMVERMLDLPWITILLILLISWLSIRMYLENVPIHSLSGKWSLENILESITYCTIGCFISSLIIFLYSILFLNYNNKVLKDSIKITSSKDSSNKDDNGSKKPNKKKKQVSSPNNNNNNNNSKTTSPILNNSDDEKETIDKINATHNNKNEQKEDSEEKEESISFDFAGLIYILKIITLVCAIIGIILVNIGLNNINSQQLLARTTIFSTSELSNTNNNYDSSFVPTVVTNLDENQNIITNLSPSSQKIEDLPQILEPQILEPLSIPLFQFQQQQQDPQQNQQEDSRENIQDEQKEDKFEEIHSQTEASPGQPQSEQPQYDQQKEEKEEKENVSGKENEKEEKEEKEQTKNEQRSEAVEPQEISFEQYQQQEYQNMQNDNSNIKQLNHEDLEKDNEIEFSDDTIDQEEESLEEKRKSFSKFLESIDPEELDIIESDLKDSFKKMHKDSIEQIKQNPEKQEQQQPQSPQQHEKSKPQHNLEELKPTQGDKMESISKESSIITENIPRSLNVNNHEIFQNNNTINSNNTTKKTATNNNSSNQGDLDIYNFLVSMVNRTTKSFYGCFNNSYRNGNMVLINIILLSIIIFILNPMSLTVLPLLAHLSNINNLCGDYSEPFNSNNDNNNRQNNIKKKEDIVNLISPIKND</sequence>
<dbReference type="PANTHER" id="PTHR23253">
    <property type="entry name" value="EUKARYOTIC TRANSLATION INITIATION FACTOR 4 GAMMA"/>
    <property type="match status" value="1"/>
</dbReference>
<feature type="compositionally biased region" description="Basic and acidic residues" evidence="1">
    <location>
        <begin position="559"/>
        <end position="579"/>
    </location>
</feature>
<feature type="transmembrane region" description="Helical" evidence="2">
    <location>
        <begin position="285"/>
        <end position="305"/>
    </location>
</feature>
<dbReference type="GO" id="GO:0003713">
    <property type="term" value="F:transcription coactivator activity"/>
    <property type="evidence" value="ECO:0000318"/>
    <property type="project" value="GO_Central"/>
</dbReference>
<feature type="region of interest" description="Disordered" evidence="1">
    <location>
        <begin position="363"/>
        <end position="408"/>
    </location>
</feature>
<feature type="compositionally biased region" description="Basic and acidic residues" evidence="1">
    <location>
        <begin position="744"/>
        <end position="769"/>
    </location>
</feature>
<feature type="transmembrane region" description="Helical" evidence="2">
    <location>
        <begin position="325"/>
        <end position="350"/>
    </location>
</feature>
<dbReference type="eggNOG" id="KOG3592">
    <property type="taxonomic scope" value="Eukaryota"/>
</dbReference>
<feature type="compositionally biased region" description="Low complexity" evidence="1">
    <location>
        <begin position="385"/>
        <end position="403"/>
    </location>
</feature>
<dbReference type="GO" id="GO:0045944">
    <property type="term" value="P:positive regulation of transcription by RNA polymerase II"/>
    <property type="evidence" value="ECO:0000318"/>
    <property type="project" value="GO_Central"/>
</dbReference>
<feature type="transmembrane region" description="Helical" evidence="2">
    <location>
        <begin position="84"/>
        <end position="105"/>
    </location>
</feature>
<keyword evidence="2" id="KW-0812">Transmembrane</keyword>
<keyword evidence="2" id="KW-0472">Membrane</keyword>
<dbReference type="RefSeq" id="XP_003290839.1">
    <property type="nucleotide sequence ID" value="XM_003290791.1"/>
</dbReference>
<keyword evidence="4" id="KW-1185">Reference proteome</keyword>
<protein>
    <recommendedName>
        <fullName evidence="5">Transmembrane protein</fullName>
    </recommendedName>
</protein>
<organism evidence="3 4">
    <name type="scientific">Dictyostelium purpureum</name>
    <name type="common">Slime mold</name>
    <dbReference type="NCBI Taxonomy" id="5786"/>
    <lineage>
        <taxon>Eukaryota</taxon>
        <taxon>Amoebozoa</taxon>
        <taxon>Evosea</taxon>
        <taxon>Eumycetozoa</taxon>
        <taxon>Dictyostelia</taxon>
        <taxon>Dictyosteliales</taxon>
        <taxon>Dictyosteliaceae</taxon>
        <taxon>Dictyostelium</taxon>
    </lineage>
</organism>
<feature type="compositionally biased region" description="Low complexity" evidence="1">
    <location>
        <begin position="641"/>
        <end position="653"/>
    </location>
</feature>
<feature type="compositionally biased region" description="Low complexity" evidence="1">
    <location>
        <begin position="547"/>
        <end position="558"/>
    </location>
</feature>
<name>F0ZTV1_DICPU</name>
<dbReference type="GeneID" id="10508539"/>
<reference evidence="4" key="1">
    <citation type="journal article" date="2011" name="Genome Biol.">
        <title>Comparative genomics of the social amoebae Dictyostelium discoideum and Dictyostelium purpureum.</title>
        <authorList>
            <consortium name="US DOE Joint Genome Institute (JGI-PGF)"/>
            <person name="Sucgang R."/>
            <person name="Kuo A."/>
            <person name="Tian X."/>
            <person name="Salerno W."/>
            <person name="Parikh A."/>
            <person name="Feasley C.L."/>
            <person name="Dalin E."/>
            <person name="Tu H."/>
            <person name="Huang E."/>
            <person name="Barry K."/>
            <person name="Lindquist E."/>
            <person name="Shapiro H."/>
            <person name="Bruce D."/>
            <person name="Schmutz J."/>
            <person name="Salamov A."/>
            <person name="Fey P."/>
            <person name="Gaudet P."/>
            <person name="Anjard C."/>
            <person name="Babu M.M."/>
            <person name="Basu S."/>
            <person name="Bushmanova Y."/>
            <person name="van der Wel H."/>
            <person name="Katoh-Kurasawa M."/>
            <person name="Dinh C."/>
            <person name="Coutinho P.M."/>
            <person name="Saito T."/>
            <person name="Elias M."/>
            <person name="Schaap P."/>
            <person name="Kay R.R."/>
            <person name="Henrissat B."/>
            <person name="Eichinger L."/>
            <person name="Rivero F."/>
            <person name="Putnam N.H."/>
            <person name="West C.M."/>
            <person name="Loomis W.F."/>
            <person name="Chisholm R.L."/>
            <person name="Shaulsky G."/>
            <person name="Strassmann J.E."/>
            <person name="Queller D.C."/>
            <person name="Kuspa A."/>
            <person name="Grigoriev I.V."/>
        </authorList>
    </citation>
    <scope>NUCLEOTIDE SEQUENCE [LARGE SCALE GENOMIC DNA]</scope>
    <source>
        <strain evidence="4">QSDP1</strain>
    </source>
</reference>
<evidence type="ECO:0000313" key="3">
    <source>
        <dbReference type="EMBL" id="EGC32624.1"/>
    </source>
</evidence>
<dbReference type="KEGG" id="dpp:DICPUDRAFT_81556"/>
<feature type="transmembrane region" description="Helical" evidence="2">
    <location>
        <begin position="444"/>
        <end position="468"/>
    </location>
</feature>
<evidence type="ECO:0008006" key="5">
    <source>
        <dbReference type="Google" id="ProtNLM"/>
    </source>
</evidence>
<feature type="compositionally biased region" description="Basic and acidic residues" evidence="1">
    <location>
        <begin position="597"/>
        <end position="632"/>
    </location>
</feature>
<feature type="region of interest" description="Disordered" evidence="1">
    <location>
        <begin position="547"/>
        <end position="700"/>
    </location>
</feature>
<proteinExistence type="predicted"/>
<dbReference type="VEuPathDB" id="AmoebaDB:DICPUDRAFT_81556"/>
<dbReference type="OrthoDB" id="10686043at2759"/>
<feature type="region of interest" description="Disordered" evidence="1">
    <location>
        <begin position="729"/>
        <end position="770"/>
    </location>
</feature>
<dbReference type="Proteomes" id="UP000001064">
    <property type="component" value="Unassembled WGS sequence"/>
</dbReference>
<evidence type="ECO:0000313" key="4">
    <source>
        <dbReference type="Proteomes" id="UP000001064"/>
    </source>
</evidence>
<feature type="compositionally biased region" description="Basic and acidic residues" evidence="1">
    <location>
        <begin position="661"/>
        <end position="671"/>
    </location>
</feature>
<feature type="compositionally biased region" description="Acidic residues" evidence="1">
    <location>
        <begin position="672"/>
        <end position="686"/>
    </location>
</feature>
<dbReference type="InParanoid" id="F0ZTV1"/>
<dbReference type="EMBL" id="GL871183">
    <property type="protein sequence ID" value="EGC32624.1"/>
    <property type="molecule type" value="Genomic_DNA"/>
</dbReference>
<keyword evidence="2" id="KW-1133">Transmembrane helix</keyword>
<evidence type="ECO:0000256" key="1">
    <source>
        <dbReference type="SAM" id="MobiDB-lite"/>
    </source>
</evidence>
<accession>F0ZTV1</accession>
<feature type="transmembrane region" description="Helical" evidence="2">
    <location>
        <begin position="849"/>
        <end position="874"/>
    </location>
</feature>
<dbReference type="GO" id="GO:0005634">
    <property type="term" value="C:nucleus"/>
    <property type="evidence" value="ECO:0000318"/>
    <property type="project" value="GO_Central"/>
</dbReference>